<protein>
    <submittedName>
        <fullName evidence="1">ABC transporter:TOBE</fullName>
    </submittedName>
</protein>
<accession>F3GSF5</accession>
<feature type="non-terminal residue" evidence="1">
    <location>
        <position position="1"/>
    </location>
</feature>
<name>F3GSF5_PSESJ</name>
<organism evidence="1 2">
    <name type="scientific">Pseudomonas syringae pv. pisi str. 1704B</name>
    <dbReference type="NCBI Taxonomy" id="629263"/>
    <lineage>
        <taxon>Bacteria</taxon>
        <taxon>Pseudomonadati</taxon>
        <taxon>Pseudomonadota</taxon>
        <taxon>Gammaproteobacteria</taxon>
        <taxon>Pseudomonadales</taxon>
        <taxon>Pseudomonadaceae</taxon>
        <taxon>Pseudomonas</taxon>
        <taxon>Pseudomonas syringae</taxon>
    </lineage>
</organism>
<reference evidence="1 2" key="1">
    <citation type="journal article" date="2011" name="PLoS Pathog.">
        <title>Dynamic evolution of pathogenicity revealed by sequencing and comparative genomics of 19 Pseudomonas syringae isolates.</title>
        <authorList>
            <person name="Baltrus D.A."/>
            <person name="Nishimura M.T."/>
            <person name="Romanchuk A."/>
            <person name="Chang J.H."/>
            <person name="Mukhtar M.S."/>
            <person name="Cherkis K."/>
            <person name="Roach J."/>
            <person name="Grant S.R."/>
            <person name="Jones C.D."/>
            <person name="Dangl J.L."/>
        </authorList>
    </citation>
    <scope>NUCLEOTIDE SEQUENCE [LARGE SCALE GENOMIC DNA]</scope>
    <source>
        <strain evidence="1 2">1704B</strain>
    </source>
</reference>
<gene>
    <name evidence="1" type="ORF">PSYPI_49382</name>
</gene>
<feature type="non-terminal residue" evidence="1">
    <location>
        <position position="34"/>
    </location>
</feature>
<evidence type="ECO:0000313" key="2">
    <source>
        <dbReference type="Proteomes" id="UP000004986"/>
    </source>
</evidence>
<dbReference type="AlphaFoldDB" id="F3GSF5"/>
<sequence>PIIDVGVTVSGVEYLGSEVYVHLATGASEPLIFR</sequence>
<dbReference type="HOGENOM" id="CLU_3386554_0_0_6"/>
<proteinExistence type="predicted"/>
<dbReference type="EMBL" id="AEAI01005022">
    <property type="protein sequence ID" value="EGH50008.1"/>
    <property type="molecule type" value="Genomic_DNA"/>
</dbReference>
<comment type="caution">
    <text evidence="1">The sequence shown here is derived from an EMBL/GenBank/DDBJ whole genome shotgun (WGS) entry which is preliminary data.</text>
</comment>
<keyword evidence="2" id="KW-1185">Reference proteome</keyword>
<dbReference type="Proteomes" id="UP000004986">
    <property type="component" value="Unassembled WGS sequence"/>
</dbReference>
<evidence type="ECO:0000313" key="1">
    <source>
        <dbReference type="EMBL" id="EGH50008.1"/>
    </source>
</evidence>